<dbReference type="PANTHER" id="PTHR33336:SF1">
    <property type="entry name" value="(4S)-4-HYDROXY-5-PHOSPHONOOXYPENTANE-2,3-DIONE ISOMERASE"/>
    <property type="match status" value="1"/>
</dbReference>
<protein>
    <submittedName>
        <fullName evidence="2">Quinol monooxygenase</fullName>
        <ecNumber evidence="2">1.-.-.-</ecNumber>
    </submittedName>
</protein>
<dbReference type="GO" id="GO:0004497">
    <property type="term" value="F:monooxygenase activity"/>
    <property type="evidence" value="ECO:0007669"/>
    <property type="project" value="UniProtKB-KW"/>
</dbReference>
<accession>A0ABU9BB78</accession>
<dbReference type="RefSeq" id="WP_341374936.1">
    <property type="nucleotide sequence ID" value="NZ_JBBUTF010000012.1"/>
</dbReference>
<sequence>MIALIVSLNVHPERMDAFLAAITENARRTFEDEPGCLYFDVTQDTQDPTHFMFYELYADQAAIEAHRRMPHFAAWRAAADVCVVPGSQKNTVCQRLQHHA</sequence>
<organism evidence="2 3">
    <name type="scientific">Pseudaquabacterium rugosum</name>
    <dbReference type="NCBI Taxonomy" id="2984194"/>
    <lineage>
        <taxon>Bacteria</taxon>
        <taxon>Pseudomonadati</taxon>
        <taxon>Pseudomonadota</taxon>
        <taxon>Betaproteobacteria</taxon>
        <taxon>Burkholderiales</taxon>
        <taxon>Sphaerotilaceae</taxon>
        <taxon>Pseudaquabacterium</taxon>
    </lineage>
</organism>
<gene>
    <name evidence="2" type="ORF">AACH11_14435</name>
</gene>
<dbReference type="PANTHER" id="PTHR33336">
    <property type="entry name" value="QUINOL MONOOXYGENASE YGIN-RELATED"/>
    <property type="match status" value="1"/>
</dbReference>
<dbReference type="Gene3D" id="3.30.70.100">
    <property type="match status" value="1"/>
</dbReference>
<dbReference type="Pfam" id="PF03992">
    <property type="entry name" value="ABM"/>
    <property type="match status" value="1"/>
</dbReference>
<feature type="domain" description="ABM" evidence="1">
    <location>
        <begin position="2"/>
        <end position="92"/>
    </location>
</feature>
<reference evidence="2 3" key="1">
    <citation type="submission" date="2024-04" db="EMBL/GenBank/DDBJ databases">
        <title>Novel species of the genus Ideonella isolated from streams.</title>
        <authorList>
            <person name="Lu H."/>
        </authorList>
    </citation>
    <scope>NUCLEOTIDE SEQUENCE [LARGE SCALE GENOMIC DNA]</scope>
    <source>
        <strain evidence="2 3">BYS139W</strain>
    </source>
</reference>
<evidence type="ECO:0000259" key="1">
    <source>
        <dbReference type="PROSITE" id="PS51725"/>
    </source>
</evidence>
<dbReference type="InterPro" id="IPR007138">
    <property type="entry name" value="ABM_dom"/>
</dbReference>
<comment type="caution">
    <text evidence="2">The sequence shown here is derived from an EMBL/GenBank/DDBJ whole genome shotgun (WGS) entry which is preliminary data.</text>
</comment>
<dbReference type="PROSITE" id="PS51725">
    <property type="entry name" value="ABM"/>
    <property type="match status" value="1"/>
</dbReference>
<dbReference type="SUPFAM" id="SSF54909">
    <property type="entry name" value="Dimeric alpha+beta barrel"/>
    <property type="match status" value="1"/>
</dbReference>
<evidence type="ECO:0000313" key="2">
    <source>
        <dbReference type="EMBL" id="MEK8027162.1"/>
    </source>
</evidence>
<dbReference type="InterPro" id="IPR050744">
    <property type="entry name" value="AI-2_Isomerase_LsrG"/>
</dbReference>
<dbReference type="InterPro" id="IPR011008">
    <property type="entry name" value="Dimeric_a/b-barrel"/>
</dbReference>
<evidence type="ECO:0000313" key="3">
    <source>
        <dbReference type="Proteomes" id="UP001368500"/>
    </source>
</evidence>
<proteinExistence type="predicted"/>
<keyword evidence="3" id="KW-1185">Reference proteome</keyword>
<keyword evidence="2" id="KW-0560">Oxidoreductase</keyword>
<dbReference type="Proteomes" id="UP001368500">
    <property type="component" value="Unassembled WGS sequence"/>
</dbReference>
<keyword evidence="2" id="KW-0503">Monooxygenase</keyword>
<dbReference type="EMBL" id="JBBUTF010000012">
    <property type="protein sequence ID" value="MEK8027162.1"/>
    <property type="molecule type" value="Genomic_DNA"/>
</dbReference>
<dbReference type="EC" id="1.-.-.-" evidence="2"/>
<name>A0ABU9BB78_9BURK</name>